<comment type="caution">
    <text evidence="1">The sequence shown here is derived from an EMBL/GenBank/DDBJ whole genome shotgun (WGS) entry which is preliminary data.</text>
</comment>
<dbReference type="Proteomes" id="UP000789508">
    <property type="component" value="Unassembled WGS sequence"/>
</dbReference>
<reference evidence="1" key="1">
    <citation type="submission" date="2021-06" db="EMBL/GenBank/DDBJ databases">
        <authorList>
            <person name="Kallberg Y."/>
            <person name="Tangrot J."/>
            <person name="Rosling A."/>
        </authorList>
    </citation>
    <scope>NUCLEOTIDE SEQUENCE</scope>
    <source>
        <strain evidence="1">FL130A</strain>
    </source>
</reference>
<name>A0A9N9IQP4_9GLOM</name>
<gene>
    <name evidence="1" type="ORF">ALEPTO_LOCUS13170</name>
</gene>
<dbReference type="OrthoDB" id="2311762at2759"/>
<evidence type="ECO:0000313" key="2">
    <source>
        <dbReference type="Proteomes" id="UP000789508"/>
    </source>
</evidence>
<proteinExistence type="predicted"/>
<evidence type="ECO:0000313" key="1">
    <source>
        <dbReference type="EMBL" id="CAG8747395.1"/>
    </source>
</evidence>
<sequence length="218" mass="25574">IYKIDDNDEILKGCVKSIQMQLDIMKGLKRDSNHASRHMFISPILLAAASFIQNLYIHLQKELEGDKYSGHVDCEFYLRRQLQVTSEKIACVTEMTVDQEIKAVFAENLVELEIMMRKTQEWMKKAVKYEKDSYDFLYGIVTTATEWYFILYTTEDVYSTSTRFYHVNLVDNANENEDELHKQVKSVLEILVGMLKDRVDASNEEPAIKRRRVQEKIK</sequence>
<dbReference type="EMBL" id="CAJVPS010038623">
    <property type="protein sequence ID" value="CAG8747395.1"/>
    <property type="molecule type" value="Genomic_DNA"/>
</dbReference>
<keyword evidence="2" id="KW-1185">Reference proteome</keyword>
<protein>
    <submittedName>
        <fullName evidence="1">5306_t:CDS:1</fullName>
    </submittedName>
</protein>
<accession>A0A9N9IQP4</accession>
<dbReference type="AlphaFoldDB" id="A0A9N9IQP4"/>
<feature type="non-terminal residue" evidence="1">
    <location>
        <position position="1"/>
    </location>
</feature>
<organism evidence="1 2">
    <name type="scientific">Ambispora leptoticha</name>
    <dbReference type="NCBI Taxonomy" id="144679"/>
    <lineage>
        <taxon>Eukaryota</taxon>
        <taxon>Fungi</taxon>
        <taxon>Fungi incertae sedis</taxon>
        <taxon>Mucoromycota</taxon>
        <taxon>Glomeromycotina</taxon>
        <taxon>Glomeromycetes</taxon>
        <taxon>Archaeosporales</taxon>
        <taxon>Ambisporaceae</taxon>
        <taxon>Ambispora</taxon>
    </lineage>
</organism>